<dbReference type="PROSITE" id="PS50994">
    <property type="entry name" value="INTEGRASE"/>
    <property type="match status" value="1"/>
</dbReference>
<evidence type="ECO:0000313" key="10">
    <source>
        <dbReference type="EMBL" id="KAH6597811.1"/>
    </source>
</evidence>
<dbReference type="Gene3D" id="2.40.70.10">
    <property type="entry name" value="Acid Proteases"/>
    <property type="match status" value="1"/>
</dbReference>
<comment type="caution">
    <text evidence="10">The sequence shown here is derived from an EMBL/GenBank/DDBJ whole genome shotgun (WGS) entry which is preliminary data.</text>
</comment>
<dbReference type="SUPFAM" id="SSF50630">
    <property type="entry name" value="Acid proteases"/>
    <property type="match status" value="1"/>
</dbReference>
<evidence type="ECO:0000256" key="1">
    <source>
        <dbReference type="ARBA" id="ARBA00012493"/>
    </source>
</evidence>
<dbReference type="SUPFAM" id="SSF56672">
    <property type="entry name" value="DNA/RNA polymerases"/>
    <property type="match status" value="1"/>
</dbReference>
<dbReference type="InterPro" id="IPR001584">
    <property type="entry name" value="Integrase_cat-core"/>
</dbReference>
<evidence type="ECO:0000259" key="9">
    <source>
        <dbReference type="PROSITE" id="PS50994"/>
    </source>
</evidence>
<dbReference type="Pfam" id="PF13975">
    <property type="entry name" value="gag-asp_proteas"/>
    <property type="match status" value="1"/>
</dbReference>
<dbReference type="Pfam" id="PF00078">
    <property type="entry name" value="RVT_1"/>
    <property type="match status" value="1"/>
</dbReference>
<evidence type="ECO:0000313" key="11">
    <source>
        <dbReference type="Proteomes" id="UP001648503"/>
    </source>
</evidence>
<dbReference type="Gene3D" id="1.10.340.70">
    <property type="match status" value="1"/>
</dbReference>
<dbReference type="Gene3D" id="3.30.420.10">
    <property type="entry name" value="Ribonuclease H-like superfamily/Ribonuclease H"/>
    <property type="match status" value="1"/>
</dbReference>
<keyword evidence="6" id="KW-0378">Hydrolase</keyword>
<dbReference type="Gene3D" id="3.30.70.270">
    <property type="match status" value="2"/>
</dbReference>
<reference evidence="10 11" key="1">
    <citation type="submission" date="2021-02" db="EMBL/GenBank/DDBJ databases">
        <title>Variation within the Batrachochytrium salamandrivorans European outbreak.</title>
        <authorList>
            <person name="Kelly M."/>
            <person name="Pasmans F."/>
            <person name="Shea T.P."/>
            <person name="Munoz J.F."/>
            <person name="Carranza S."/>
            <person name="Cuomo C.A."/>
            <person name="Martel A."/>
        </authorList>
    </citation>
    <scope>NUCLEOTIDE SEQUENCE [LARGE SCALE GENOMIC DNA]</scope>
    <source>
        <strain evidence="10 11">AMFP18/2</strain>
    </source>
</reference>
<dbReference type="PANTHER" id="PTHR37984">
    <property type="entry name" value="PROTEIN CBG26694"/>
    <property type="match status" value="1"/>
</dbReference>
<dbReference type="InterPro" id="IPR043502">
    <property type="entry name" value="DNA/RNA_pol_sf"/>
</dbReference>
<keyword evidence="2" id="KW-0808">Transferase</keyword>
<evidence type="ECO:0000259" key="8">
    <source>
        <dbReference type="PROSITE" id="PS50878"/>
    </source>
</evidence>
<dbReference type="SUPFAM" id="SSF53098">
    <property type="entry name" value="Ribonuclease H-like"/>
    <property type="match status" value="1"/>
</dbReference>
<name>A0ABQ8FHG0_9FUNG</name>
<dbReference type="CDD" id="cd01647">
    <property type="entry name" value="RT_LTR"/>
    <property type="match status" value="1"/>
</dbReference>
<keyword evidence="5" id="KW-0255">Endonuclease</keyword>
<dbReference type="PANTHER" id="PTHR37984:SF5">
    <property type="entry name" value="PROTEIN NYNRIN-LIKE"/>
    <property type="match status" value="1"/>
</dbReference>
<dbReference type="InterPro" id="IPR050951">
    <property type="entry name" value="Retrovirus_Pol_polyprotein"/>
</dbReference>
<dbReference type="InterPro" id="IPR036397">
    <property type="entry name" value="RNaseH_sf"/>
</dbReference>
<dbReference type="Pfam" id="PF17921">
    <property type="entry name" value="Integrase_H2C2"/>
    <property type="match status" value="1"/>
</dbReference>
<dbReference type="InterPro" id="IPR000477">
    <property type="entry name" value="RT_dom"/>
</dbReference>
<dbReference type="Pfam" id="PF00665">
    <property type="entry name" value="rve"/>
    <property type="match status" value="1"/>
</dbReference>
<dbReference type="InterPro" id="IPR041373">
    <property type="entry name" value="RT_RNaseH"/>
</dbReference>
<dbReference type="CDD" id="cd00303">
    <property type="entry name" value="retropepsin_like"/>
    <property type="match status" value="1"/>
</dbReference>
<dbReference type="CDD" id="cd09274">
    <property type="entry name" value="RNase_HI_RT_Ty3"/>
    <property type="match status" value="1"/>
</dbReference>
<organism evidence="10 11">
    <name type="scientific">Batrachochytrium salamandrivorans</name>
    <dbReference type="NCBI Taxonomy" id="1357716"/>
    <lineage>
        <taxon>Eukaryota</taxon>
        <taxon>Fungi</taxon>
        <taxon>Fungi incertae sedis</taxon>
        <taxon>Chytridiomycota</taxon>
        <taxon>Chytridiomycota incertae sedis</taxon>
        <taxon>Chytridiomycetes</taxon>
        <taxon>Rhizophydiales</taxon>
        <taxon>Rhizophydiales incertae sedis</taxon>
        <taxon>Batrachochytrium</taxon>
    </lineage>
</organism>
<dbReference type="InterPro" id="IPR043128">
    <property type="entry name" value="Rev_trsase/Diguanyl_cyclase"/>
</dbReference>
<gene>
    <name evidence="10" type="ORF">BASA50_004156</name>
</gene>
<feature type="domain" description="Reverse transcriptase" evidence="8">
    <location>
        <begin position="338"/>
        <end position="517"/>
    </location>
</feature>
<evidence type="ECO:0000256" key="3">
    <source>
        <dbReference type="ARBA" id="ARBA00022695"/>
    </source>
</evidence>
<keyword evidence="11" id="KW-1185">Reference proteome</keyword>
<dbReference type="PROSITE" id="PS50878">
    <property type="entry name" value="RT_POL"/>
    <property type="match status" value="1"/>
</dbReference>
<keyword evidence="4" id="KW-0540">Nuclease</keyword>
<evidence type="ECO:0000256" key="2">
    <source>
        <dbReference type="ARBA" id="ARBA00022679"/>
    </source>
</evidence>
<sequence>MNLEDGDGLETSNRDDGAHDMMVRFEKVVLAPRGETGSITQMPPTTPLHPHSSAISTLSNISNPIHCQPLDSCLHISSLSSLNKLLLPGTLRIGPSTHVDTFFVDCGADDLFVDSKLAADLHIPLVKLSTPIQLRLADGDSSSVISHRTVPLQLHIGSHVETASFYVTNLCHGIILGYSWLERHNPRVNWVSRLVDFDSVYCMENCCVGSSRIQGLGKPPDTNKCFPPTVVSDTSKSLVQLNPISGDCSLASILSLDSIQEGVYPFVEASPLSESGVPADILSQFESVFSKDLAETLPPHRDFDCSIELIPGSVPAYGKIYHLTREEDTVMQEWIKDNLRQGFIRSSSSPHGAPCFFVKQKDKLRLCMDYRGLNRNTIKDRNPIPLISEMLRTLSTGKVFTTLDLRGAYNLLRIKEGDEPKTSFITKYGQFEFLVMPFGLANAPAQFQRMMNALFRDVVGKHVLVYLDDIVIYSDTMDKHVKQVQSVLGVLRDNGLYCKAEKCHFYQTEIKYLGYIISSNGIRMDPSKISAVQEWPTPRKVRDLQVFLGFTNFYRSLIKDYSNMTCHLTKLFKKDSLFVWGPEQEKSLQALKDAFAHSDFLTHPDETRPFIVETDASDYAISGVLSQYDDTDVLRPIAFYARQMNSAERNYEIYDKELLAVVDSFKHWRHFLQGGHHPVTVLCDHKNLEYFMTTKKLTRRQARWSLELSEYDFTLTHRPGKLNGRADPLSRRHDYLSENDTSNFQRILDPKKVIDLQALMVDMDLHLLVHSVVLQKVFVLESDWPLIIADFLAGEDNVWMDDIPDDVMDRCKKELKNFRFRDNSFLRILEDGKSTAAYVSTDKRVDIMNHYHTSLAHLKYGSIIDLLNRRFWWPTMKKDLKDYIARCPECQLDQSASGVHSPLPIRPVPPVALPFERWGIDFYGPMVETKSGNKYLITCIDYATRWVLAKPVKDMTESAVSAFLYELMMTYGAPFEIISDRGKSFLAEGIDLFERENKIRHLATTPYHPQTNGMVERMHAMLGHGLTTLVHGKRDRWDEYLPQVLLALRTRTHAVTKFSPFFLLFGIHPRLPTDETPPQNTLAPLDDIEQMEENSEFIARNLEEVGQARSAANVRTKAQAEAMRKRNNFDETTPDYFFKVGDMVKMKHHDRLKLEFRWKGPYHVVDVGHPGTYWIMTPQGLRLPNAVNQNDLAPWLAPVVDNIDFFYDGTNRNTALTGDETSTSH</sequence>
<accession>A0ABQ8FHG0</accession>
<dbReference type="InterPro" id="IPR041588">
    <property type="entry name" value="Integrase_H2C2"/>
</dbReference>
<evidence type="ECO:0000256" key="6">
    <source>
        <dbReference type="ARBA" id="ARBA00022801"/>
    </source>
</evidence>
<dbReference type="InterPro" id="IPR012337">
    <property type="entry name" value="RNaseH-like_sf"/>
</dbReference>
<dbReference type="InterPro" id="IPR021109">
    <property type="entry name" value="Peptidase_aspartic_dom_sf"/>
</dbReference>
<keyword evidence="7" id="KW-0695">RNA-directed DNA polymerase</keyword>
<evidence type="ECO:0000256" key="7">
    <source>
        <dbReference type="ARBA" id="ARBA00022918"/>
    </source>
</evidence>
<proteinExistence type="predicted"/>
<protein>
    <recommendedName>
        <fullName evidence="1">RNA-directed DNA polymerase</fullName>
        <ecNumber evidence="1">2.7.7.49</ecNumber>
    </recommendedName>
</protein>
<dbReference type="Pfam" id="PF17917">
    <property type="entry name" value="RT_RNaseH"/>
    <property type="match status" value="1"/>
</dbReference>
<dbReference type="EC" id="2.7.7.49" evidence="1"/>
<evidence type="ECO:0000256" key="4">
    <source>
        <dbReference type="ARBA" id="ARBA00022722"/>
    </source>
</evidence>
<dbReference type="Gene3D" id="3.10.10.10">
    <property type="entry name" value="HIV Type 1 Reverse Transcriptase, subunit A, domain 1"/>
    <property type="match status" value="1"/>
</dbReference>
<keyword evidence="3" id="KW-0548">Nucleotidyltransferase</keyword>
<dbReference type="EMBL" id="JAFCIX010000127">
    <property type="protein sequence ID" value="KAH6597811.1"/>
    <property type="molecule type" value="Genomic_DNA"/>
</dbReference>
<evidence type="ECO:0000256" key="5">
    <source>
        <dbReference type="ARBA" id="ARBA00022759"/>
    </source>
</evidence>
<dbReference type="Proteomes" id="UP001648503">
    <property type="component" value="Unassembled WGS sequence"/>
</dbReference>
<feature type="domain" description="Integrase catalytic" evidence="9">
    <location>
        <begin position="906"/>
        <end position="1068"/>
    </location>
</feature>